<evidence type="ECO:0000313" key="3">
    <source>
        <dbReference type="Ensembl" id="ENSMLEP00000039538.1"/>
    </source>
</evidence>
<organism evidence="3 4">
    <name type="scientific">Mandrillus leucophaeus</name>
    <name type="common">Drill</name>
    <name type="synonym">Papio leucophaeus</name>
    <dbReference type="NCBI Taxonomy" id="9568"/>
    <lineage>
        <taxon>Eukaryota</taxon>
        <taxon>Metazoa</taxon>
        <taxon>Chordata</taxon>
        <taxon>Craniata</taxon>
        <taxon>Vertebrata</taxon>
        <taxon>Euteleostomi</taxon>
        <taxon>Mammalia</taxon>
        <taxon>Eutheria</taxon>
        <taxon>Euarchontoglires</taxon>
        <taxon>Primates</taxon>
        <taxon>Haplorrhini</taxon>
        <taxon>Catarrhini</taxon>
        <taxon>Cercopithecidae</taxon>
        <taxon>Cercopithecinae</taxon>
        <taxon>Mandrillus</taxon>
    </lineage>
</organism>
<proteinExistence type="predicted"/>
<evidence type="ECO:0000313" key="4">
    <source>
        <dbReference type="Proteomes" id="UP000233140"/>
    </source>
</evidence>
<dbReference type="Gene3D" id="3.90.1200.10">
    <property type="match status" value="1"/>
</dbReference>
<dbReference type="OMA" id="EXHAAKL"/>
<reference evidence="3" key="2">
    <citation type="submission" date="2025-09" db="UniProtKB">
        <authorList>
            <consortium name="Ensembl"/>
        </authorList>
    </citation>
    <scope>IDENTIFICATION</scope>
</reference>
<protein>
    <recommendedName>
        <fullName evidence="1">protein-ribulosamine 3-kinase</fullName>
        <ecNumber evidence="1">2.7.1.172</ecNumber>
    </recommendedName>
</protein>
<comment type="catalytic activity">
    <reaction evidence="2">
        <text>N(6)-D-ribulosyl-L-lysyl-[protein] + ATP = N(6)-(3-O-phospho-D-ribulosyl)-L-lysyl-[protein] + ADP + H(+)</text>
        <dbReference type="Rhea" id="RHEA:48432"/>
        <dbReference type="Rhea" id="RHEA-COMP:12103"/>
        <dbReference type="Rhea" id="RHEA-COMP:12104"/>
        <dbReference type="ChEBI" id="CHEBI:15378"/>
        <dbReference type="ChEBI" id="CHEBI:30616"/>
        <dbReference type="ChEBI" id="CHEBI:90418"/>
        <dbReference type="ChEBI" id="CHEBI:90420"/>
        <dbReference type="ChEBI" id="CHEBI:456216"/>
        <dbReference type="EC" id="2.7.1.172"/>
    </reaction>
    <physiologicalReaction direction="left-to-right" evidence="2">
        <dbReference type="Rhea" id="RHEA:48433"/>
    </physiologicalReaction>
</comment>
<reference evidence="3" key="1">
    <citation type="submission" date="2025-08" db="UniProtKB">
        <authorList>
            <consortium name="Ensembl"/>
        </authorList>
    </citation>
    <scope>IDENTIFICATION</scope>
</reference>
<evidence type="ECO:0000256" key="2">
    <source>
        <dbReference type="ARBA" id="ARBA00048655"/>
    </source>
</evidence>
<dbReference type="AlphaFoldDB" id="A0A2K6AHM0"/>
<dbReference type="GeneTree" id="ENSGT00390000005730"/>
<name>A0A2K6AHM0_MANLE</name>
<dbReference type="SUPFAM" id="SSF56112">
    <property type="entry name" value="Protein kinase-like (PK-like)"/>
    <property type="match status" value="1"/>
</dbReference>
<dbReference type="PANTHER" id="PTHR12149:SF10">
    <property type="entry name" value="KETOSAMINE-3-KINASE"/>
    <property type="match status" value="1"/>
</dbReference>
<dbReference type="FunFam" id="3.90.1200.10:FF:000003">
    <property type="entry name" value="fructosamine-3-kinase isoform X1"/>
    <property type="match status" value="1"/>
</dbReference>
<keyword evidence="4" id="KW-1185">Reference proteome</keyword>
<dbReference type="Ensembl" id="ENSMLET00000063156.1">
    <property type="protein sequence ID" value="ENSMLEP00000039538.1"/>
    <property type="gene ID" value="ENSMLEG00000043795.1"/>
</dbReference>
<evidence type="ECO:0000256" key="1">
    <source>
        <dbReference type="ARBA" id="ARBA00011961"/>
    </source>
</evidence>
<gene>
    <name evidence="3" type="primary">FN3KRP</name>
</gene>
<dbReference type="EC" id="2.7.1.172" evidence="1"/>
<dbReference type="GO" id="GO:0102193">
    <property type="term" value="F:protein-ribulosamine 3-kinase activity"/>
    <property type="evidence" value="ECO:0007669"/>
    <property type="project" value="UniProtKB-EC"/>
</dbReference>
<dbReference type="Pfam" id="PF03881">
    <property type="entry name" value="Fructosamin_kin"/>
    <property type="match status" value="1"/>
</dbReference>
<sequence length="195" mass="21955">LGAQLADLHLENKKRGETLLKEAGTVGMALLNSAFAFAVTVQVNDWQEDWVVFYARQRIQPQMDMVEKESGDREALQLWSALQLKIPDLFRDLQIIPALLHGDLWGGNVAEDSSGPVIFDPASFYGHSEYELAIAGMFGGFSSSFYSAYHGKIPKAPGFEKRLQLYQLFHYLNHWNHFGSGYKGSSLNIMRNLVK</sequence>
<accession>A0A2K6AHM0</accession>
<dbReference type="STRING" id="9568.ENSMLEP00000039538"/>
<dbReference type="InterPro" id="IPR011009">
    <property type="entry name" value="Kinase-like_dom_sf"/>
</dbReference>
<dbReference type="PANTHER" id="PTHR12149">
    <property type="entry name" value="FRUCTOSAMINE 3 KINASE-RELATED PROTEIN"/>
    <property type="match status" value="1"/>
</dbReference>
<dbReference type="Proteomes" id="UP000233140">
    <property type="component" value="Unassembled WGS sequence"/>
</dbReference>
<dbReference type="InterPro" id="IPR016477">
    <property type="entry name" value="Fructo-/Ketosamine-3-kinase"/>
</dbReference>